<feature type="compositionally biased region" description="Acidic residues" evidence="2">
    <location>
        <begin position="290"/>
        <end position="305"/>
    </location>
</feature>
<dbReference type="VEuPathDB" id="FungiDB:FMAN_06881"/>
<dbReference type="PANTHER" id="PTHR10039">
    <property type="entry name" value="AMELOGENIN"/>
    <property type="match status" value="1"/>
</dbReference>
<organism evidence="5 6">
    <name type="scientific">Fusarium mangiferae</name>
    <name type="common">Mango malformation disease fungus</name>
    <dbReference type="NCBI Taxonomy" id="192010"/>
    <lineage>
        <taxon>Eukaryota</taxon>
        <taxon>Fungi</taxon>
        <taxon>Dikarya</taxon>
        <taxon>Ascomycota</taxon>
        <taxon>Pezizomycotina</taxon>
        <taxon>Sordariomycetes</taxon>
        <taxon>Hypocreomycetidae</taxon>
        <taxon>Hypocreales</taxon>
        <taxon>Nectriaceae</taxon>
        <taxon>Fusarium</taxon>
        <taxon>Fusarium fujikuroi species complex</taxon>
    </lineage>
</organism>
<accession>A0A1L7UN09</accession>
<evidence type="ECO:0000313" key="6">
    <source>
        <dbReference type="Proteomes" id="UP000184255"/>
    </source>
</evidence>
<dbReference type="Gene3D" id="3.40.50.300">
    <property type="entry name" value="P-loop containing nucleotide triphosphate hydrolases"/>
    <property type="match status" value="1"/>
</dbReference>
<dbReference type="AlphaFoldDB" id="A0A1L7UN09"/>
<dbReference type="PANTHER" id="PTHR10039:SF5">
    <property type="entry name" value="NACHT DOMAIN-CONTAINING PROTEIN"/>
    <property type="match status" value="1"/>
</dbReference>
<sequence length="1145" mass="131020">MSGAEAALLGVGILCNAMQIMTFAKDSIHVYRNIRDDRAPDPKLDSYLKNAKTCFNEMNQTAAQIGPLGQTQQQIVDIGKRVHDCVDELQQQFARLHVDEPRRRGLRGTVAATKKSALALWRGKELEDAEQNLGRHERLLHGLLLDQVCSQVHAAEITSLQAFQHLDEALRNIISQLVDGSTKVSDLVSNFSAHISDRVADEHITTRTIIGDHVTSTETTICHTMSQSIDQLRQELLKREQDRAFEKQYEQLLSSLWFPYMKERKNHISKNYPGTLVWIFDRQGSLESDCSSEYDQSDTDSELSEDTQHSDAETTDERGFNNLPDWLESDSNVFWISGKPGSGKSFLMKSLAFNHLTVKHLKVWRSDVRILTHFFWKPGQLLQRNVEGMVLSLLCQVLDGKTGLCRRLCTAQPLVKSKRSHSDWSLDELTEALVWSLEASPESFCIFLDGLDEAKELEHLPWPDWTNAQVIHKLLKVNDVKLCASSREEHAFCSFFRNAPQLKIQEFNNRDITLFVRERLDICGLECRERDELVRETVKSAEGVFLWVALVIDRLNLAIRHNYTIEMLQEILKQTPSDLTLLFTDMWDRIGDDAKLLSIQMAASRYFNLLIIAREIDEYLSKNSVYWHPVPMRMTSLLVIATAAQDQPMEAILRTGRVITVEDLLVVFSKAEKELKLASRGLLEVTSFSQDSCYPVIGDQRLREYELKQVNFIHRSAFDFLMDTEAGRKCLHACGSTRSDQASRLVAAHLIRARFITLRHRFVYDPTDVYKLPLYQEAFRNNYLLMAIAISISPGLFPEATVREGLLDILKEWLLSGLFSGHSRWYERLSFHSVSSSFDLELVAASITIALHDIVFWDCSMDMKKFLDKYPGALFVDAIPTMLHAFTRLRGTPLYSGVFVELFKYIIHRLQHIATEEAQHQCAARSSIPNLHSWYITFCLNELSTPDRAKMLVESPAVELLGELRDTLLLEEDWHYPFLLEFHSSHSFESLFGFLQRENVYTVNGQIAIVIGNFTTAYQLFDEGLLEHSLSTLDIQIPQSVRFRFDVILIGDLAAGSNSISYCYVPEARFYNQIESFLRGRLHESVPFCELQSWPLVLNCSGIELSPIETSKASKYVIQELEEKDVDLSLRESIIASLYLQNRKE</sequence>
<protein>
    <submittedName>
        <fullName evidence="5">Related to small s protein</fullName>
    </submittedName>
</protein>
<feature type="domain" description="Nephrocystin 3-like N-terminal" evidence="3">
    <location>
        <begin position="325"/>
        <end position="487"/>
    </location>
</feature>
<feature type="compositionally biased region" description="Basic and acidic residues" evidence="2">
    <location>
        <begin position="306"/>
        <end position="319"/>
    </location>
</feature>
<evidence type="ECO:0000259" key="4">
    <source>
        <dbReference type="Pfam" id="PF25053"/>
    </source>
</evidence>
<evidence type="ECO:0000259" key="3">
    <source>
        <dbReference type="Pfam" id="PF24883"/>
    </source>
</evidence>
<dbReference type="RefSeq" id="XP_041691191.1">
    <property type="nucleotide sequence ID" value="XM_041825852.1"/>
</dbReference>
<comment type="caution">
    <text evidence="5">The sequence shown here is derived from an EMBL/GenBank/DDBJ whole genome shotgun (WGS) entry which is preliminary data.</text>
</comment>
<gene>
    <name evidence="5" type="ORF">FMAN_06881</name>
</gene>
<reference evidence="6" key="1">
    <citation type="journal article" date="2016" name="Genome Biol. Evol.">
        <title>Comparative 'omics' of the Fusarium fujikuroi species complex highlights differences in genetic potential and metabolite synthesis.</title>
        <authorList>
            <person name="Niehaus E.-M."/>
            <person name="Muensterkoetter M."/>
            <person name="Proctor R.H."/>
            <person name="Brown D.W."/>
            <person name="Sharon A."/>
            <person name="Idan Y."/>
            <person name="Oren-Young L."/>
            <person name="Sieber C.M."/>
            <person name="Novak O."/>
            <person name="Pencik A."/>
            <person name="Tarkowska D."/>
            <person name="Hromadova K."/>
            <person name="Freeman S."/>
            <person name="Maymon M."/>
            <person name="Elazar M."/>
            <person name="Youssef S.A."/>
            <person name="El-Shabrawy E.S.M."/>
            <person name="Shalaby A.B.A."/>
            <person name="Houterman P."/>
            <person name="Brock N.L."/>
            <person name="Burkhardt I."/>
            <person name="Tsavkelova E.A."/>
            <person name="Dickschat J.S."/>
            <person name="Galuszka P."/>
            <person name="Gueldener U."/>
            <person name="Tudzynski B."/>
        </authorList>
    </citation>
    <scope>NUCLEOTIDE SEQUENCE [LARGE SCALE GENOMIC DNA]</scope>
    <source>
        <strain evidence="6">MRC7560</strain>
    </source>
</reference>
<evidence type="ECO:0000256" key="1">
    <source>
        <dbReference type="ARBA" id="ARBA00022737"/>
    </source>
</evidence>
<dbReference type="EMBL" id="FCQH01000024">
    <property type="protein sequence ID" value="CVL08666.1"/>
    <property type="molecule type" value="Genomic_DNA"/>
</dbReference>
<evidence type="ECO:0000256" key="2">
    <source>
        <dbReference type="SAM" id="MobiDB-lite"/>
    </source>
</evidence>
<keyword evidence="6" id="KW-1185">Reference proteome</keyword>
<dbReference type="GeneID" id="65086144"/>
<dbReference type="SUPFAM" id="SSF52540">
    <property type="entry name" value="P-loop containing nucleoside triphosphate hydrolases"/>
    <property type="match status" value="1"/>
</dbReference>
<dbReference type="InterPro" id="IPR027417">
    <property type="entry name" value="P-loop_NTPase"/>
</dbReference>
<dbReference type="InterPro" id="IPR056884">
    <property type="entry name" value="NPHP3-like_N"/>
</dbReference>
<proteinExistence type="predicted"/>
<dbReference type="Pfam" id="PF25053">
    <property type="entry name" value="DUF7791"/>
    <property type="match status" value="1"/>
</dbReference>
<dbReference type="Proteomes" id="UP000184255">
    <property type="component" value="Unassembled WGS sequence"/>
</dbReference>
<feature type="region of interest" description="Disordered" evidence="2">
    <location>
        <begin position="289"/>
        <end position="322"/>
    </location>
</feature>
<feature type="domain" description="DUF7791" evidence="4">
    <location>
        <begin position="622"/>
        <end position="754"/>
    </location>
</feature>
<evidence type="ECO:0000313" key="5">
    <source>
        <dbReference type="EMBL" id="CVL08666.1"/>
    </source>
</evidence>
<name>A0A1L7UN09_FUSMA</name>
<keyword evidence="1" id="KW-0677">Repeat</keyword>
<dbReference type="Pfam" id="PF24883">
    <property type="entry name" value="NPHP3_N"/>
    <property type="match status" value="1"/>
</dbReference>
<dbReference type="InterPro" id="IPR056693">
    <property type="entry name" value="DUF7791"/>
</dbReference>